<dbReference type="EMBL" id="BKAJ01000155">
    <property type="protein sequence ID" value="GEP60235.1"/>
    <property type="molecule type" value="Genomic_DNA"/>
</dbReference>
<sequence>MNRPVARTRLILRPGRSSLTHDNWQDAAADIEQTTAAATERQYRLAAVAGIALPRDMLQLVAAAKLQTALGADVGSADEAEVGEVQDDMITSLQTPTLRIYNARRKQKRKRAHGSTIFTLSAGKMRSTTGAWSNSSPR</sequence>
<keyword evidence="2" id="KW-1185">Reference proteome</keyword>
<evidence type="ECO:0000313" key="2">
    <source>
        <dbReference type="Proteomes" id="UP000321058"/>
    </source>
</evidence>
<dbReference type="AlphaFoldDB" id="A0A512NMR5"/>
<reference evidence="1 2" key="1">
    <citation type="submission" date="2019-07" db="EMBL/GenBank/DDBJ databases">
        <title>Whole genome shotgun sequence of Reyranella soli NBRC 108950.</title>
        <authorList>
            <person name="Hosoyama A."/>
            <person name="Uohara A."/>
            <person name="Ohji S."/>
            <person name="Ichikawa N."/>
        </authorList>
    </citation>
    <scope>NUCLEOTIDE SEQUENCE [LARGE SCALE GENOMIC DNA]</scope>
    <source>
        <strain evidence="1 2">NBRC 108950</strain>
    </source>
</reference>
<organism evidence="1 2">
    <name type="scientific">Reyranella soli</name>
    <dbReference type="NCBI Taxonomy" id="1230389"/>
    <lineage>
        <taxon>Bacteria</taxon>
        <taxon>Pseudomonadati</taxon>
        <taxon>Pseudomonadota</taxon>
        <taxon>Alphaproteobacteria</taxon>
        <taxon>Hyphomicrobiales</taxon>
        <taxon>Reyranellaceae</taxon>
        <taxon>Reyranella</taxon>
    </lineage>
</organism>
<proteinExistence type="predicted"/>
<gene>
    <name evidence="1" type="ORF">RSO01_74010</name>
</gene>
<accession>A0A512NMR5</accession>
<name>A0A512NMR5_9HYPH</name>
<dbReference type="Proteomes" id="UP000321058">
    <property type="component" value="Unassembled WGS sequence"/>
</dbReference>
<comment type="caution">
    <text evidence="1">The sequence shown here is derived from an EMBL/GenBank/DDBJ whole genome shotgun (WGS) entry which is preliminary data.</text>
</comment>
<protein>
    <submittedName>
        <fullName evidence="1">Uncharacterized protein</fullName>
    </submittedName>
</protein>
<evidence type="ECO:0000313" key="1">
    <source>
        <dbReference type="EMBL" id="GEP60235.1"/>
    </source>
</evidence>